<reference evidence="1" key="1">
    <citation type="journal article" date="2015" name="Nature">
        <title>Complex archaea that bridge the gap between prokaryotes and eukaryotes.</title>
        <authorList>
            <person name="Spang A."/>
            <person name="Saw J.H."/>
            <person name="Jorgensen S.L."/>
            <person name="Zaremba-Niedzwiedzka K."/>
            <person name="Martijn J."/>
            <person name="Lind A.E."/>
            <person name="van Eijk R."/>
            <person name="Schleper C."/>
            <person name="Guy L."/>
            <person name="Ettema T.J."/>
        </authorList>
    </citation>
    <scope>NUCLEOTIDE SEQUENCE</scope>
</reference>
<protein>
    <submittedName>
        <fullName evidence="1">Uncharacterized protein</fullName>
    </submittedName>
</protein>
<dbReference type="AlphaFoldDB" id="A0A0F9UK48"/>
<name>A0A0F9UK48_9ZZZZ</name>
<proteinExistence type="predicted"/>
<comment type="caution">
    <text evidence="1">The sequence shown here is derived from an EMBL/GenBank/DDBJ whole genome shotgun (WGS) entry which is preliminary data.</text>
</comment>
<sequence>MTDDTKESMADIDLADYAQGLVDGDTSEAGRPTADTNRDPALASMLLFGDIFQDLPKLTNEHLRLLGIQIIVLLKTPLEERTDEA</sequence>
<accession>A0A0F9UK48</accession>
<dbReference type="EMBL" id="LAZR01000653">
    <property type="protein sequence ID" value="KKN61591.1"/>
    <property type="molecule type" value="Genomic_DNA"/>
</dbReference>
<evidence type="ECO:0000313" key="1">
    <source>
        <dbReference type="EMBL" id="KKN61591.1"/>
    </source>
</evidence>
<gene>
    <name evidence="1" type="ORF">LCGC14_0520440</name>
</gene>
<organism evidence="1">
    <name type="scientific">marine sediment metagenome</name>
    <dbReference type="NCBI Taxonomy" id="412755"/>
    <lineage>
        <taxon>unclassified sequences</taxon>
        <taxon>metagenomes</taxon>
        <taxon>ecological metagenomes</taxon>
    </lineage>
</organism>